<protein>
    <recommendedName>
        <fullName evidence="2">Protein FMC1 homolog</fullName>
    </recommendedName>
</protein>
<evidence type="ECO:0000256" key="2">
    <source>
        <dbReference type="ARBA" id="ARBA00013846"/>
    </source>
</evidence>
<gene>
    <name evidence="4" type="primary">Fmc1</name>
    <name evidence="4" type="ORF">GTO95_0006756</name>
</gene>
<dbReference type="PANTHER" id="PTHR31716">
    <property type="entry name" value="PROTEIN FMC1 HOMOLOG"/>
    <property type="match status" value="1"/>
</dbReference>
<feature type="non-terminal residue" evidence="4">
    <location>
        <position position="1"/>
    </location>
</feature>
<keyword evidence="5" id="KW-1185">Reference proteome</keyword>
<name>A0A8J7TDS6_ATRSP</name>
<feature type="non-terminal residue" evidence="4">
    <location>
        <position position="110"/>
    </location>
</feature>
<dbReference type="EMBL" id="JAAWVO010047982">
    <property type="protein sequence ID" value="MBN3319789.1"/>
    <property type="molecule type" value="Genomic_DNA"/>
</dbReference>
<dbReference type="CDD" id="cd20271">
    <property type="entry name" value="Complex1_LYR_FMC1"/>
    <property type="match status" value="1"/>
</dbReference>
<evidence type="ECO:0000313" key="5">
    <source>
        <dbReference type="Proteomes" id="UP000736164"/>
    </source>
</evidence>
<comment type="caution">
    <text evidence="4">The sequence shown here is derived from an EMBL/GenBank/DDBJ whole genome shotgun (WGS) entry which is preliminary data.</text>
</comment>
<accession>A0A8J7TDS6</accession>
<reference evidence="4" key="1">
    <citation type="journal article" date="2021" name="Cell">
        <title>Tracing the genetic footprints of vertebrate landing in non-teleost ray-finned fishes.</title>
        <authorList>
            <person name="Bi X."/>
            <person name="Wang K."/>
            <person name="Yang L."/>
            <person name="Pan H."/>
            <person name="Jiang H."/>
            <person name="Wei Q."/>
            <person name="Fang M."/>
            <person name="Yu H."/>
            <person name="Zhu C."/>
            <person name="Cai Y."/>
            <person name="He Y."/>
            <person name="Gan X."/>
            <person name="Zeng H."/>
            <person name="Yu D."/>
            <person name="Zhu Y."/>
            <person name="Jiang H."/>
            <person name="Qiu Q."/>
            <person name="Yang H."/>
            <person name="Zhang Y.E."/>
            <person name="Wang W."/>
            <person name="Zhu M."/>
            <person name="He S."/>
            <person name="Zhang G."/>
        </authorList>
    </citation>
    <scope>NUCLEOTIDE SEQUENCE</scope>
    <source>
        <strain evidence="4">Allg_001</strain>
    </source>
</reference>
<dbReference type="GO" id="GO:0005739">
    <property type="term" value="C:mitochondrion"/>
    <property type="evidence" value="ECO:0007669"/>
    <property type="project" value="TreeGrafter"/>
</dbReference>
<organism evidence="4 5">
    <name type="scientific">Atractosteus spatula</name>
    <name type="common">Alligator gar</name>
    <name type="synonym">Lepisosteus spatula</name>
    <dbReference type="NCBI Taxonomy" id="7917"/>
    <lineage>
        <taxon>Eukaryota</taxon>
        <taxon>Metazoa</taxon>
        <taxon>Chordata</taxon>
        <taxon>Craniata</taxon>
        <taxon>Vertebrata</taxon>
        <taxon>Euteleostomi</taxon>
        <taxon>Actinopterygii</taxon>
        <taxon>Neopterygii</taxon>
        <taxon>Holostei</taxon>
        <taxon>Semionotiformes</taxon>
        <taxon>Lepisosteidae</taxon>
        <taxon>Atractosteus</taxon>
    </lineage>
</organism>
<dbReference type="AlphaFoldDB" id="A0A8J7TDS6"/>
<evidence type="ECO:0000313" key="4">
    <source>
        <dbReference type="EMBL" id="MBN3319789.1"/>
    </source>
</evidence>
<comment type="similarity">
    <text evidence="1">Belongs to the FMC1 family.</text>
</comment>
<evidence type="ECO:0000256" key="3">
    <source>
        <dbReference type="ARBA" id="ARBA00045742"/>
    </source>
</evidence>
<dbReference type="Proteomes" id="UP000736164">
    <property type="component" value="Unassembled WGS sequence"/>
</dbReference>
<dbReference type="PANTHER" id="PTHR31716:SF1">
    <property type="entry name" value="PROTEIN FMC1 HOMOLOG"/>
    <property type="match status" value="1"/>
</dbReference>
<dbReference type="InterPro" id="IPR037667">
    <property type="entry name" value="FMC1_homologue"/>
</dbReference>
<proteinExistence type="inferred from homology"/>
<sequence length="110" mass="12249">MASLAPPLRVCRGILKEIRAAKGPNYQQSIVYRYLLEQFRKNQVTSEKLCRAQQESLHSASSYLCLLSSVRLHSSLHALYHGRGERSTEEAAGLVGLRLPAQPGGKGWEE</sequence>
<evidence type="ECO:0000256" key="1">
    <source>
        <dbReference type="ARBA" id="ARBA00009058"/>
    </source>
</evidence>
<comment type="function">
    <text evidence="3">Plays a role in the assembly/stability of the mitochondrial membrane ATP synthase (F(1)F(0) ATP synthase or Complex V).</text>
</comment>